<dbReference type="OrthoDB" id="1669200at2"/>
<dbReference type="STRING" id="79604.AAY81_09855"/>
<evidence type="ECO:0000313" key="4">
    <source>
        <dbReference type="Proteomes" id="UP000182975"/>
    </source>
</evidence>
<dbReference type="GO" id="GO:0000160">
    <property type="term" value="P:phosphorelay signal transduction system"/>
    <property type="evidence" value="ECO:0007669"/>
    <property type="project" value="InterPro"/>
</dbReference>
<dbReference type="EMBL" id="FOEC01000001">
    <property type="protein sequence ID" value="SEO41235.1"/>
    <property type="molecule type" value="Genomic_DNA"/>
</dbReference>
<dbReference type="Proteomes" id="UP000182975">
    <property type="component" value="Unassembled WGS sequence"/>
</dbReference>
<dbReference type="RefSeq" id="WP_066664589.1">
    <property type="nucleotide sequence ID" value="NZ_CP011402.1"/>
</dbReference>
<keyword evidence="4" id="KW-1185">Reference proteome</keyword>
<dbReference type="AlphaFoldDB" id="A0A172S060"/>
<dbReference type="KEGG" id="ddt:AAY81_09855"/>
<evidence type="ECO:0000259" key="2">
    <source>
        <dbReference type="PROSITE" id="PS50894"/>
    </source>
</evidence>
<sequence>MTLDDLIAFGANVDEGLSRCMNNETFYLRLVESLKGEKGFESLQTAIAAGDLDAAFEAAHALKGVLGNLSITPLYEPVSEITELLRVKQDANYPALVDAIMLKWNEFLAL</sequence>
<feature type="modified residue" description="Phosphohistidine" evidence="1">
    <location>
        <position position="60"/>
    </location>
</feature>
<accession>A0A172S060</accession>
<name>A0A172S060_9ACTN</name>
<feature type="domain" description="HPt" evidence="2">
    <location>
        <begin position="21"/>
        <end position="110"/>
    </location>
</feature>
<organism evidence="3 4">
    <name type="scientific">Denitrobacterium detoxificans</name>
    <dbReference type="NCBI Taxonomy" id="79604"/>
    <lineage>
        <taxon>Bacteria</taxon>
        <taxon>Bacillati</taxon>
        <taxon>Actinomycetota</taxon>
        <taxon>Coriobacteriia</taxon>
        <taxon>Eggerthellales</taxon>
        <taxon>Eggerthellaceae</taxon>
        <taxon>Denitrobacterium</taxon>
    </lineage>
</organism>
<proteinExistence type="predicted"/>
<dbReference type="InterPro" id="IPR036641">
    <property type="entry name" value="HPT_dom_sf"/>
</dbReference>
<dbReference type="PROSITE" id="PS50894">
    <property type="entry name" value="HPT"/>
    <property type="match status" value="1"/>
</dbReference>
<evidence type="ECO:0000256" key="1">
    <source>
        <dbReference type="PROSITE-ProRule" id="PRU00110"/>
    </source>
</evidence>
<gene>
    <name evidence="3" type="ORF">SAMN02910314_00168</name>
</gene>
<protein>
    <submittedName>
        <fullName evidence="3">HPt (Histidine-containing phosphotransfer) domain-containing protein</fullName>
    </submittedName>
</protein>
<dbReference type="Pfam" id="PF01627">
    <property type="entry name" value="Hpt"/>
    <property type="match status" value="1"/>
</dbReference>
<keyword evidence="1" id="KW-0597">Phosphoprotein</keyword>
<dbReference type="InterPro" id="IPR008207">
    <property type="entry name" value="Sig_transdc_His_kin_Hpt_dom"/>
</dbReference>
<dbReference type="SUPFAM" id="SSF47226">
    <property type="entry name" value="Histidine-containing phosphotransfer domain, HPT domain"/>
    <property type="match status" value="1"/>
</dbReference>
<dbReference type="PATRIC" id="fig|79604.3.peg.1976"/>
<dbReference type="Gene3D" id="1.20.120.160">
    <property type="entry name" value="HPT domain"/>
    <property type="match status" value="1"/>
</dbReference>
<evidence type="ECO:0000313" key="3">
    <source>
        <dbReference type="EMBL" id="SEO41235.1"/>
    </source>
</evidence>
<reference evidence="4" key="1">
    <citation type="submission" date="2016-10" db="EMBL/GenBank/DDBJ databases">
        <authorList>
            <person name="Varghese N."/>
        </authorList>
    </citation>
    <scope>NUCLEOTIDE SEQUENCE [LARGE SCALE GENOMIC DNA]</scope>
    <source>
        <strain evidence="4">DSM 21843</strain>
    </source>
</reference>